<accession>A0A0A9XXE0</accession>
<gene>
    <name evidence="1" type="primary">gag-pol_48</name>
    <name evidence="1" type="ORF">CM83_105394</name>
</gene>
<name>A0A0A9XXE0_LYGHE</name>
<proteinExistence type="predicted"/>
<dbReference type="EMBL" id="GBHO01021649">
    <property type="protein sequence ID" value="JAG21955.1"/>
    <property type="molecule type" value="Transcribed_RNA"/>
</dbReference>
<reference evidence="1" key="1">
    <citation type="journal article" date="2014" name="PLoS ONE">
        <title>Transcriptome-Based Identification of ABC Transporters in the Western Tarnished Plant Bug Lygus hesperus.</title>
        <authorList>
            <person name="Hull J.J."/>
            <person name="Chaney K."/>
            <person name="Geib S.M."/>
            <person name="Fabrick J.A."/>
            <person name="Brent C.S."/>
            <person name="Walsh D."/>
            <person name="Lavine L.C."/>
        </authorList>
    </citation>
    <scope>NUCLEOTIDE SEQUENCE</scope>
</reference>
<organism evidence="1">
    <name type="scientific">Lygus hesperus</name>
    <name type="common">Western plant bug</name>
    <dbReference type="NCBI Taxonomy" id="30085"/>
    <lineage>
        <taxon>Eukaryota</taxon>
        <taxon>Metazoa</taxon>
        <taxon>Ecdysozoa</taxon>
        <taxon>Arthropoda</taxon>
        <taxon>Hexapoda</taxon>
        <taxon>Insecta</taxon>
        <taxon>Pterygota</taxon>
        <taxon>Neoptera</taxon>
        <taxon>Paraneoptera</taxon>
        <taxon>Hemiptera</taxon>
        <taxon>Heteroptera</taxon>
        <taxon>Panheteroptera</taxon>
        <taxon>Cimicomorpha</taxon>
        <taxon>Miridae</taxon>
        <taxon>Mirini</taxon>
        <taxon>Lygus</taxon>
    </lineage>
</organism>
<protein>
    <submittedName>
        <fullName evidence="1">Gag-Pol polyprotein</fullName>
    </submittedName>
</protein>
<feature type="non-terminal residue" evidence="1">
    <location>
        <position position="100"/>
    </location>
</feature>
<evidence type="ECO:0000313" key="1">
    <source>
        <dbReference type="EMBL" id="JAG21955.1"/>
    </source>
</evidence>
<dbReference type="AlphaFoldDB" id="A0A0A9XXE0"/>
<feature type="non-terminal residue" evidence="1">
    <location>
        <position position="1"/>
    </location>
</feature>
<sequence length="100" mass="11021">AKRENKCSRCGYSHPPEKKCPAAGQKCLKCGYFGHFSNVCKKKQGFVKEVEADQSACDKASGYLGELRVNEVHNAQCPVVKLLIRDHQVSFKMDSGADVS</sequence>
<reference evidence="1" key="2">
    <citation type="submission" date="2014-07" db="EMBL/GenBank/DDBJ databases">
        <authorList>
            <person name="Hull J."/>
        </authorList>
    </citation>
    <scope>NUCLEOTIDE SEQUENCE</scope>
</reference>